<keyword evidence="4 6" id="KW-1133">Transmembrane helix</keyword>
<keyword evidence="5 6" id="KW-0472">Membrane</keyword>
<protein>
    <submittedName>
        <fullName evidence="7">Branched-chain amino acid ABC transporter permease</fullName>
    </submittedName>
</protein>
<evidence type="ECO:0000313" key="8">
    <source>
        <dbReference type="Proteomes" id="UP000078582"/>
    </source>
</evidence>
<dbReference type="AlphaFoldDB" id="A0A192H5K9"/>
<dbReference type="InterPro" id="IPR043428">
    <property type="entry name" value="LivM-like"/>
</dbReference>
<dbReference type="OrthoDB" id="9789927at2"/>
<dbReference type="GO" id="GO:0005886">
    <property type="term" value="C:plasma membrane"/>
    <property type="evidence" value="ECO:0007669"/>
    <property type="project" value="UniProtKB-SubCell"/>
</dbReference>
<dbReference type="GeneID" id="42981109"/>
<feature type="transmembrane region" description="Helical" evidence="6">
    <location>
        <begin position="204"/>
        <end position="229"/>
    </location>
</feature>
<dbReference type="EMBL" id="CP014873">
    <property type="protein sequence ID" value="ANK63497.1"/>
    <property type="molecule type" value="Genomic_DNA"/>
</dbReference>
<organism evidence="7 8">
    <name type="scientific">Loigolactobacillus backii</name>
    <dbReference type="NCBI Taxonomy" id="375175"/>
    <lineage>
        <taxon>Bacteria</taxon>
        <taxon>Bacillati</taxon>
        <taxon>Bacillota</taxon>
        <taxon>Bacilli</taxon>
        <taxon>Lactobacillales</taxon>
        <taxon>Lactobacillaceae</taxon>
        <taxon>Loigolactobacillus</taxon>
    </lineage>
</organism>
<evidence type="ECO:0000313" key="7">
    <source>
        <dbReference type="EMBL" id="ANK63497.1"/>
    </source>
</evidence>
<feature type="transmembrane region" description="Helical" evidence="6">
    <location>
        <begin position="241"/>
        <end position="266"/>
    </location>
</feature>
<gene>
    <name evidence="7" type="ORF">AYR53_02515</name>
</gene>
<accession>A0A192H5K9</accession>
<keyword evidence="3 6" id="KW-0812">Transmembrane</keyword>
<comment type="subcellular location">
    <subcellularLocation>
        <location evidence="1">Cell membrane</location>
        <topology evidence="1">Multi-pass membrane protein</topology>
    </subcellularLocation>
</comment>
<feature type="transmembrane region" description="Helical" evidence="6">
    <location>
        <begin position="63"/>
        <end position="84"/>
    </location>
</feature>
<sequence>MKKNLKYNLTWLAIMVVGYILIDVLELVGVIDQFAETTLVLIGINIILATGLNLIIGFSGQFSLGHAGFMAIGAYTSALITQAIPNSGGMVLGLIAGMALSALVALIVGIPTLRLNGDYLAIATMGVAEIIRIIMNNLKITNGPAGLYNIPQLANWSVVYLFVCLTTILIVNFIHSRDGRAVMSVREDEIAAESMGVNITKWKVIAFVLGAATAAIGGALHASYIQTIAPNDFGIMESINILIIVVMGGIGSITGTYVAAIVLGLLDMVLQNFGTLRMVLYSLALILIMVFKPSGLLGTWEFSVRRIFTKLKAKGDA</sequence>
<feature type="transmembrane region" description="Helical" evidence="6">
    <location>
        <begin position="12"/>
        <end position="31"/>
    </location>
</feature>
<feature type="transmembrane region" description="Helical" evidence="6">
    <location>
        <begin position="90"/>
        <end position="110"/>
    </location>
</feature>
<feature type="transmembrane region" description="Helical" evidence="6">
    <location>
        <begin position="278"/>
        <end position="300"/>
    </location>
</feature>
<dbReference type="PANTHER" id="PTHR30482">
    <property type="entry name" value="HIGH-AFFINITY BRANCHED-CHAIN AMINO ACID TRANSPORT SYSTEM PERMEASE"/>
    <property type="match status" value="1"/>
</dbReference>
<dbReference type="RefSeq" id="WP_068279566.1">
    <property type="nucleotide sequence ID" value="NZ_CP014873.1"/>
</dbReference>
<feature type="transmembrane region" description="Helical" evidence="6">
    <location>
        <begin position="155"/>
        <end position="174"/>
    </location>
</feature>
<dbReference type="GO" id="GO:0015658">
    <property type="term" value="F:branched-chain amino acid transmembrane transporter activity"/>
    <property type="evidence" value="ECO:0007669"/>
    <property type="project" value="InterPro"/>
</dbReference>
<dbReference type="STRING" id="375175.AYR53_02515"/>
<dbReference type="Pfam" id="PF02653">
    <property type="entry name" value="BPD_transp_2"/>
    <property type="match status" value="1"/>
</dbReference>
<dbReference type="PANTHER" id="PTHR30482:SF10">
    <property type="entry name" value="HIGH-AFFINITY BRANCHED-CHAIN AMINO ACID TRANSPORT PROTEIN BRAE"/>
    <property type="match status" value="1"/>
</dbReference>
<proteinExistence type="predicted"/>
<feature type="transmembrane region" description="Helical" evidence="6">
    <location>
        <begin position="117"/>
        <end position="135"/>
    </location>
</feature>
<dbReference type="Proteomes" id="UP000078582">
    <property type="component" value="Chromosome"/>
</dbReference>
<evidence type="ECO:0000256" key="6">
    <source>
        <dbReference type="SAM" id="Phobius"/>
    </source>
</evidence>
<evidence type="ECO:0000256" key="2">
    <source>
        <dbReference type="ARBA" id="ARBA00022475"/>
    </source>
</evidence>
<evidence type="ECO:0000256" key="5">
    <source>
        <dbReference type="ARBA" id="ARBA00023136"/>
    </source>
</evidence>
<dbReference type="CDD" id="cd06581">
    <property type="entry name" value="TM_PBP1_LivM_like"/>
    <property type="match status" value="1"/>
</dbReference>
<name>A0A192H5K9_9LACO</name>
<evidence type="ECO:0000256" key="3">
    <source>
        <dbReference type="ARBA" id="ARBA00022692"/>
    </source>
</evidence>
<feature type="transmembrane region" description="Helical" evidence="6">
    <location>
        <begin position="37"/>
        <end position="56"/>
    </location>
</feature>
<reference evidence="7 8" key="1">
    <citation type="submission" date="2016-03" db="EMBL/GenBank/DDBJ databases">
        <title>Pediococcus and Lactobacillus from brewery environment - whole genome sequencing and assembly.</title>
        <authorList>
            <person name="Behr J."/>
            <person name="Geissler A.J."/>
            <person name="Vogel R.F."/>
        </authorList>
    </citation>
    <scope>NUCLEOTIDE SEQUENCE [LARGE SCALE GENOMIC DNA]</scope>
    <source>
        <strain evidence="7 8">TMW 1.1989</strain>
    </source>
</reference>
<evidence type="ECO:0000256" key="4">
    <source>
        <dbReference type="ARBA" id="ARBA00022989"/>
    </source>
</evidence>
<keyword evidence="8" id="KW-1185">Reference proteome</keyword>
<evidence type="ECO:0000256" key="1">
    <source>
        <dbReference type="ARBA" id="ARBA00004651"/>
    </source>
</evidence>
<keyword evidence="2" id="KW-1003">Cell membrane</keyword>
<dbReference type="InterPro" id="IPR001851">
    <property type="entry name" value="ABC_transp_permease"/>
</dbReference>